<evidence type="ECO:0000256" key="1">
    <source>
        <dbReference type="SAM" id="MobiDB-lite"/>
    </source>
</evidence>
<feature type="compositionally biased region" description="Basic and acidic residues" evidence="1">
    <location>
        <begin position="237"/>
        <end position="248"/>
    </location>
</feature>
<evidence type="ECO:0000259" key="2">
    <source>
        <dbReference type="Pfam" id="PF13676"/>
    </source>
</evidence>
<dbReference type="InterPro" id="IPR000157">
    <property type="entry name" value="TIR_dom"/>
</dbReference>
<organism evidence="3 4">
    <name type="scientific">Streptomyces hiroshimensis</name>
    <dbReference type="NCBI Taxonomy" id="66424"/>
    <lineage>
        <taxon>Bacteria</taxon>
        <taxon>Bacillati</taxon>
        <taxon>Actinomycetota</taxon>
        <taxon>Actinomycetes</taxon>
        <taxon>Kitasatosporales</taxon>
        <taxon>Streptomycetaceae</taxon>
        <taxon>Streptomyces</taxon>
    </lineage>
</organism>
<evidence type="ECO:0000313" key="3">
    <source>
        <dbReference type="EMBL" id="GGX95060.1"/>
    </source>
</evidence>
<protein>
    <recommendedName>
        <fullName evidence="2">TIR domain-containing protein</fullName>
    </recommendedName>
</protein>
<sequence>MEGQGARTWDVFLSYSRGDARRIAPLRDRLLASGLDVFIDEVTVAGFAGISDAIREGLARSKALLACYSAAYPTRQACQWELTAAYLAGLAEGDPRRRVMVVNPEPGTGHIHPVELRDAKHWALPSGAAQLDALVADVRAHVAGLTGTVGATEAAPARWLPGPPPSPAPAFTGRLPFLWQVHSRLHQHAAPLTTGHSAARPVQIRGMAGIGKTLLAQEYATRFAAVYPGGIHWLGRDTRDTGETRDAGEAQDAGGGPGSPYAPYEAALRGLAAAHGLAPEGGAEDLTARLHAHFARAGEPFLWIVDDLPDRLTTHQVARLCAPHPLGRTLLTTRSRRYDTLATPVDLDPLAPDEAYALLTHATEPASPEERSAAEALCAAVAGHPLALDLLSSAAADGYTTLLDRFHTPGRSLLDVLARDRVLPTGYPAGVTAALVRDVRAAGPSAMDALRLAAAFSPTPLTRDDAVRALSPGSAVPDVATGRRLDAGIAVLRGRGLLAPAGTRSWSVHPLTVHAWLRHDPEPGRAEQLRHAVIRTLRTSHGTTLGRVGARPGTAGTSTREPRMKPHTPVPPAGAPGELERMAAFDLQVELATRIGVQELAPGTGSLREALGSLHALFEFTRSTLRQYSINLADGPPPRDARTVHAIADDLLNRTLRPFTSAWHPRLAAHEALRPDGTSPVAHEQAWPEAPAMRAALTELRTPLLRIVGELADISGADFGLPAVGRPG</sequence>
<dbReference type="Gene3D" id="3.40.50.10140">
    <property type="entry name" value="Toll/interleukin-1 receptor homology (TIR) domain"/>
    <property type="match status" value="1"/>
</dbReference>
<gene>
    <name evidence="3" type="ORF">GCM10010324_46310</name>
</gene>
<feature type="domain" description="TIR" evidence="2">
    <location>
        <begin position="11"/>
        <end position="120"/>
    </location>
</feature>
<comment type="caution">
    <text evidence="3">The sequence shown here is derived from an EMBL/GenBank/DDBJ whole genome shotgun (WGS) entry which is preliminary data.</text>
</comment>
<dbReference type="Pfam" id="PF13676">
    <property type="entry name" value="TIR_2"/>
    <property type="match status" value="1"/>
</dbReference>
<dbReference type="InterPro" id="IPR035897">
    <property type="entry name" value="Toll_tir_struct_dom_sf"/>
</dbReference>
<dbReference type="InterPro" id="IPR027417">
    <property type="entry name" value="P-loop_NTPase"/>
</dbReference>
<dbReference type="SUPFAM" id="SSF52200">
    <property type="entry name" value="Toll/Interleukin receptor TIR domain"/>
    <property type="match status" value="1"/>
</dbReference>
<dbReference type="Gene3D" id="3.40.50.300">
    <property type="entry name" value="P-loop containing nucleotide triphosphate hydrolases"/>
    <property type="match status" value="1"/>
</dbReference>
<keyword evidence="4" id="KW-1185">Reference proteome</keyword>
<name>A0ABQ2YVV9_9ACTN</name>
<proteinExistence type="predicted"/>
<dbReference type="RefSeq" id="WP_190023641.1">
    <property type="nucleotide sequence ID" value="NZ_BMUT01000010.1"/>
</dbReference>
<evidence type="ECO:0000313" key="4">
    <source>
        <dbReference type="Proteomes" id="UP000659223"/>
    </source>
</evidence>
<dbReference type="PANTHER" id="PTHR47691:SF3">
    <property type="entry name" value="HTH-TYPE TRANSCRIPTIONAL REGULATOR RV0890C-RELATED"/>
    <property type="match status" value="1"/>
</dbReference>
<feature type="region of interest" description="Disordered" evidence="1">
    <location>
        <begin position="543"/>
        <end position="569"/>
    </location>
</feature>
<dbReference type="PANTHER" id="PTHR47691">
    <property type="entry name" value="REGULATOR-RELATED"/>
    <property type="match status" value="1"/>
</dbReference>
<reference evidence="4" key="1">
    <citation type="journal article" date="2019" name="Int. J. Syst. Evol. Microbiol.">
        <title>The Global Catalogue of Microorganisms (GCM) 10K type strain sequencing project: providing services to taxonomists for standard genome sequencing and annotation.</title>
        <authorList>
            <consortium name="The Broad Institute Genomics Platform"/>
            <consortium name="The Broad Institute Genome Sequencing Center for Infectious Disease"/>
            <person name="Wu L."/>
            <person name="Ma J."/>
        </authorList>
    </citation>
    <scope>NUCLEOTIDE SEQUENCE [LARGE SCALE GENOMIC DNA]</scope>
    <source>
        <strain evidence="4">JCM 4586</strain>
    </source>
</reference>
<accession>A0ABQ2YVV9</accession>
<dbReference type="EMBL" id="BMUT01000010">
    <property type="protein sequence ID" value="GGX95060.1"/>
    <property type="molecule type" value="Genomic_DNA"/>
</dbReference>
<dbReference type="Proteomes" id="UP000659223">
    <property type="component" value="Unassembled WGS sequence"/>
</dbReference>
<feature type="region of interest" description="Disordered" evidence="1">
    <location>
        <begin position="237"/>
        <end position="261"/>
    </location>
</feature>
<dbReference type="SUPFAM" id="SSF52540">
    <property type="entry name" value="P-loop containing nucleoside triphosphate hydrolases"/>
    <property type="match status" value="1"/>
</dbReference>